<evidence type="ECO:0000313" key="2">
    <source>
        <dbReference type="WBParaSite" id="maker-uti_cns_0046152-snap-gene-0.20-mRNA-1"/>
    </source>
</evidence>
<proteinExistence type="predicted"/>
<organism evidence="1 2">
    <name type="scientific">Macrostomum lignano</name>
    <dbReference type="NCBI Taxonomy" id="282301"/>
    <lineage>
        <taxon>Eukaryota</taxon>
        <taxon>Metazoa</taxon>
        <taxon>Spiralia</taxon>
        <taxon>Lophotrochozoa</taxon>
        <taxon>Platyhelminthes</taxon>
        <taxon>Rhabditophora</taxon>
        <taxon>Macrostomorpha</taxon>
        <taxon>Macrostomida</taxon>
        <taxon>Macrostomidae</taxon>
        <taxon>Macrostomum</taxon>
    </lineage>
</organism>
<dbReference type="Proteomes" id="UP000095280">
    <property type="component" value="Unplaced"/>
</dbReference>
<dbReference type="AlphaFoldDB" id="A0A1I8J843"/>
<name>A0A1I8J843_9PLAT</name>
<accession>A0A1I8J843</accession>
<reference evidence="2" key="1">
    <citation type="submission" date="2016-11" db="UniProtKB">
        <authorList>
            <consortium name="WormBaseParasite"/>
        </authorList>
    </citation>
    <scope>IDENTIFICATION</scope>
</reference>
<keyword evidence="1" id="KW-1185">Reference proteome</keyword>
<dbReference type="WBParaSite" id="maker-uti_cns_0046152-snap-gene-0.20-mRNA-1">
    <property type="protein sequence ID" value="maker-uti_cns_0046152-snap-gene-0.20-mRNA-1"/>
    <property type="gene ID" value="maker-uti_cns_0046152-snap-gene-0.20"/>
</dbReference>
<protein>
    <submittedName>
        <fullName evidence="2">ETS domain-containing protein</fullName>
    </submittedName>
</protein>
<sequence>MSDMDSVEFMEVDGQDLQEQGLSLPDLDILKPSEDVRGRLPGWNIPATTTFSASPGKISLFPQKQAVVEECEKILLPPGPSESRRQQTNEPVCPQEFCPEELDDLAMGADSAAPGLEGFDYLLDEEDVNVLPVLSAADVEAALPGAILGDAESEDVFAPSVPSLQPAGTEIYLSPLNRRERRPTITLMLTAKEESLGCPSTGEIEQDIYHELMDDSCGISSDVACEHSFSPAPRAAVEEEADASRIPRLHSTQGSRGLEASTLRTAIFFCEEDGKRADPGQPRQYFRVADFSAVSEVWKRIKCNSSSDCTKNMKRAMRMSTTNDRHYFINLSQKLHRMQVFRFGERSLEHFKKVFPTAYQ</sequence>
<evidence type="ECO:0000313" key="1">
    <source>
        <dbReference type="Proteomes" id="UP000095280"/>
    </source>
</evidence>